<proteinExistence type="inferred from homology"/>
<dbReference type="InterPro" id="IPR004380">
    <property type="entry name" value="Asp_race"/>
</dbReference>
<dbReference type="PANTHER" id="PTHR21198:SF7">
    <property type="entry name" value="ASPARTATE-GLUTAMATE RACEMASE FAMILY"/>
    <property type="match status" value="1"/>
</dbReference>
<dbReference type="GO" id="GO:0047661">
    <property type="term" value="F:amino-acid racemase activity"/>
    <property type="evidence" value="ECO:0007669"/>
    <property type="project" value="InterPro"/>
</dbReference>
<gene>
    <name evidence="3" type="ORF">BA177_17575</name>
</gene>
<dbReference type="KEGG" id="woc:BA177_17575"/>
<dbReference type="InterPro" id="IPR001920">
    <property type="entry name" value="Asp/Glu_race"/>
</dbReference>
<dbReference type="Proteomes" id="UP000092695">
    <property type="component" value="Chromosome"/>
</dbReference>
<dbReference type="AlphaFoldDB" id="A0A193LJR8"/>
<accession>A0A193LJR8</accession>
<dbReference type="SUPFAM" id="SSF53681">
    <property type="entry name" value="Aspartate/glutamate racemase"/>
    <property type="match status" value="2"/>
</dbReference>
<sequence>MGPKTTIDFLAKVIRETDAATDQEHLHLLIDHNPVVPDRTDAISGKGESAGPHLARMAQNLESGGADFLVLTCNSAHAYQSDIEHATSIPFISMVGEVMGVLADRFSSRRRVGVMAARGCLDAGLYQTALEAVGFEAVVWREPELELFTLLLEQIKADDVSQSVVEQVKSLAQSLIDDGAQVVIAGCAEIPRVLEDEMLRVPLLNPCDILVDGVIDYSLGVRSPSFR</sequence>
<keyword evidence="4" id="KW-1185">Reference proteome</keyword>
<organism evidence="3 4">
    <name type="scientific">Woeseia oceani</name>
    <dbReference type="NCBI Taxonomy" id="1548547"/>
    <lineage>
        <taxon>Bacteria</taxon>
        <taxon>Pseudomonadati</taxon>
        <taxon>Pseudomonadota</taxon>
        <taxon>Gammaproteobacteria</taxon>
        <taxon>Woeseiales</taxon>
        <taxon>Woeseiaceae</taxon>
        <taxon>Woeseia</taxon>
    </lineage>
</organism>
<evidence type="ECO:0000313" key="4">
    <source>
        <dbReference type="Proteomes" id="UP000092695"/>
    </source>
</evidence>
<evidence type="ECO:0000256" key="1">
    <source>
        <dbReference type="ARBA" id="ARBA00007847"/>
    </source>
</evidence>
<protein>
    <recommendedName>
        <fullName evidence="5">Aspartate racemase</fullName>
    </recommendedName>
</protein>
<keyword evidence="2" id="KW-0413">Isomerase</keyword>
<dbReference type="STRING" id="1548547.BA177_17575"/>
<dbReference type="EMBL" id="CP016268">
    <property type="protein sequence ID" value="ANO52757.1"/>
    <property type="molecule type" value="Genomic_DNA"/>
</dbReference>
<dbReference type="PANTHER" id="PTHR21198">
    <property type="entry name" value="GLUTAMATE RACEMASE"/>
    <property type="match status" value="1"/>
</dbReference>
<reference evidence="3 4" key="1">
    <citation type="submission" date="2016-06" db="EMBL/GenBank/DDBJ databases">
        <title>Complete genome sequence of a deep-branching marine Gamma Proteobacterium Woeseia oceani type strain XK5.</title>
        <authorList>
            <person name="Mu D."/>
            <person name="Du Z."/>
        </authorList>
    </citation>
    <scope>NUCLEOTIDE SEQUENCE [LARGE SCALE GENOMIC DNA]</scope>
    <source>
        <strain evidence="3 4">XK5</strain>
    </source>
</reference>
<dbReference type="NCBIfam" id="TIGR00035">
    <property type="entry name" value="asp_race"/>
    <property type="match status" value="1"/>
</dbReference>
<evidence type="ECO:0008006" key="5">
    <source>
        <dbReference type="Google" id="ProtNLM"/>
    </source>
</evidence>
<comment type="similarity">
    <text evidence="1">Belongs to the aspartate/glutamate racemases family.</text>
</comment>
<dbReference type="Gene3D" id="3.40.50.1860">
    <property type="match status" value="2"/>
</dbReference>
<dbReference type="InterPro" id="IPR015942">
    <property type="entry name" value="Asp/Glu/hydantoin_racemase"/>
</dbReference>
<dbReference type="Pfam" id="PF01177">
    <property type="entry name" value="Asp_Glu_race"/>
    <property type="match status" value="1"/>
</dbReference>
<evidence type="ECO:0000256" key="2">
    <source>
        <dbReference type="ARBA" id="ARBA00023235"/>
    </source>
</evidence>
<evidence type="ECO:0000313" key="3">
    <source>
        <dbReference type="EMBL" id="ANO52757.1"/>
    </source>
</evidence>
<name>A0A193LJR8_9GAMM</name>